<feature type="transmembrane region" description="Helical" evidence="8">
    <location>
        <begin position="29"/>
        <end position="49"/>
    </location>
</feature>
<reference evidence="11 12" key="1">
    <citation type="submission" date="2019-07" db="EMBL/GenBank/DDBJ databases">
        <title>WGS assembly of Gossypium tomentosum.</title>
        <authorList>
            <person name="Chen Z.J."/>
            <person name="Sreedasyam A."/>
            <person name="Ando A."/>
            <person name="Song Q."/>
            <person name="De L."/>
            <person name="Hulse-Kemp A."/>
            <person name="Ding M."/>
            <person name="Ye W."/>
            <person name="Kirkbride R."/>
            <person name="Jenkins J."/>
            <person name="Plott C."/>
            <person name="Lovell J."/>
            <person name="Lin Y.-M."/>
            <person name="Vaughn R."/>
            <person name="Liu B."/>
            <person name="Li W."/>
            <person name="Simpson S."/>
            <person name="Scheffler B."/>
            <person name="Saski C."/>
            <person name="Grover C."/>
            <person name="Hu G."/>
            <person name="Conover J."/>
            <person name="Carlson J."/>
            <person name="Shu S."/>
            <person name="Boston L."/>
            <person name="Williams M."/>
            <person name="Peterson D."/>
            <person name="Mcgee K."/>
            <person name="Jones D."/>
            <person name="Wendel J."/>
            <person name="Stelly D."/>
            <person name="Grimwood J."/>
            <person name="Schmutz J."/>
        </authorList>
    </citation>
    <scope>NUCLEOTIDE SEQUENCE [LARGE SCALE GENOMIC DNA]</scope>
    <source>
        <strain evidence="11">7179.01</strain>
    </source>
</reference>
<feature type="region of interest" description="Disordered" evidence="7">
    <location>
        <begin position="108"/>
        <end position="162"/>
    </location>
</feature>
<dbReference type="EMBL" id="CM017619">
    <property type="protein sequence ID" value="TYI07283.1"/>
    <property type="molecule type" value="Genomic_DNA"/>
</dbReference>
<keyword evidence="12" id="KW-1185">Reference proteome</keyword>
<keyword evidence="3 8" id="KW-0812">Transmembrane</keyword>
<evidence type="ECO:0000313" key="12">
    <source>
        <dbReference type="Proteomes" id="UP000322667"/>
    </source>
</evidence>
<proteinExistence type="inferred from homology"/>
<accession>A0A5D2NV08</accession>
<sequence length="601" mass="68821">MADPNYPSPTLTGTLNSNKFSVVTTKNRVAFAFSFTSVFVIGFTTLLFLNPSSYSSPRLQSLLRSSFYRSQFSSHFSHFLPNSSQSNHYPLPFSPFQEHPFQISRESERFHEKNDSSLSSEGTNGTLSEIPAESGKELAEKGLNANGNSTHGSPSRPLDFKESGKELVDGSIDELLEKQRKGDFVEIINQCRIFDGKWVRDDSYPLYAPGTCPYIGESFNCFVNGRPDRGYEKYRWQPNECILPRLNGKHMLELLRGKRLVFVGDSLGRNMWESLVCILRNSIEEKSSVFEVSGKQELGKGSSHSIIFKGYNCSIEYFRSAFLVQEWEMVWRNGSKKETLRLDMIDKSADKYKDADVLIFNTGHWWTHDKTSKGNSYYQEGNTIYNRLHVKVAFRKALTTWAKWIDTNIDSTKTLVFFRGFSASHFRGGRWNSGGQCHGETKPITNGKYLKKYPSKMRIFESVINGITNPVLYLNVSRMTGFRKDAHPSIYRKQNLTEEEKTSPTRIQDCSHWCLPGVPDTWNELVYTQLLIKHESYQQQLLKPKQQQKNHSQNLNWGNAFLFSLRNGSSFANRSRDLIPSSVVRVKVGRSRIDQVSIRSI</sequence>
<evidence type="ECO:0000256" key="5">
    <source>
        <dbReference type="ARBA" id="ARBA00022989"/>
    </source>
</evidence>
<dbReference type="Pfam" id="PF14416">
    <property type="entry name" value="PMR5N"/>
    <property type="match status" value="1"/>
</dbReference>
<dbReference type="InterPro" id="IPR025846">
    <property type="entry name" value="TBL_N"/>
</dbReference>
<dbReference type="AlphaFoldDB" id="A0A5D2NV08"/>
<evidence type="ECO:0000256" key="7">
    <source>
        <dbReference type="SAM" id="MobiDB-lite"/>
    </source>
</evidence>
<keyword evidence="4" id="KW-0735">Signal-anchor</keyword>
<dbReference type="GO" id="GO:0005794">
    <property type="term" value="C:Golgi apparatus"/>
    <property type="evidence" value="ECO:0007669"/>
    <property type="project" value="TreeGrafter"/>
</dbReference>
<evidence type="ECO:0000256" key="1">
    <source>
        <dbReference type="ARBA" id="ARBA00004167"/>
    </source>
</evidence>
<feature type="domain" description="Trichome birefringence-like C-terminal" evidence="9">
    <location>
        <begin position="243"/>
        <end position="528"/>
    </location>
</feature>
<dbReference type="Pfam" id="PF13839">
    <property type="entry name" value="PC-Esterase"/>
    <property type="match status" value="1"/>
</dbReference>
<evidence type="ECO:0000256" key="8">
    <source>
        <dbReference type="SAM" id="Phobius"/>
    </source>
</evidence>
<evidence type="ECO:0000313" key="11">
    <source>
        <dbReference type="EMBL" id="TYI07283.1"/>
    </source>
</evidence>
<dbReference type="Proteomes" id="UP000322667">
    <property type="component" value="Chromosome A10"/>
</dbReference>
<feature type="compositionally biased region" description="Polar residues" evidence="7">
    <location>
        <begin position="116"/>
        <end position="127"/>
    </location>
</feature>
<evidence type="ECO:0000259" key="10">
    <source>
        <dbReference type="Pfam" id="PF14416"/>
    </source>
</evidence>
<dbReference type="InterPro" id="IPR029962">
    <property type="entry name" value="TBL"/>
</dbReference>
<evidence type="ECO:0000256" key="3">
    <source>
        <dbReference type="ARBA" id="ARBA00022692"/>
    </source>
</evidence>
<dbReference type="PANTHER" id="PTHR32285">
    <property type="entry name" value="PROTEIN TRICHOME BIREFRINGENCE-LIKE 9-RELATED"/>
    <property type="match status" value="1"/>
</dbReference>
<name>A0A5D2NV08_GOSTO</name>
<evidence type="ECO:0000256" key="2">
    <source>
        <dbReference type="ARBA" id="ARBA00007727"/>
    </source>
</evidence>
<keyword evidence="5 8" id="KW-1133">Transmembrane helix</keyword>
<dbReference type="InterPro" id="IPR026057">
    <property type="entry name" value="TBL_C"/>
</dbReference>
<comment type="subcellular location">
    <subcellularLocation>
        <location evidence="1">Membrane</location>
        <topology evidence="1">Single-pass membrane protein</topology>
    </subcellularLocation>
</comment>
<feature type="domain" description="Trichome birefringence-like N-terminal" evidence="10">
    <location>
        <begin position="190"/>
        <end position="241"/>
    </location>
</feature>
<protein>
    <submittedName>
        <fullName evidence="11">Uncharacterized protein</fullName>
    </submittedName>
</protein>
<organism evidence="11 12">
    <name type="scientific">Gossypium tomentosum</name>
    <name type="common">Hawaiian cotton</name>
    <name type="synonym">Gossypium sandvicense</name>
    <dbReference type="NCBI Taxonomy" id="34277"/>
    <lineage>
        <taxon>Eukaryota</taxon>
        <taxon>Viridiplantae</taxon>
        <taxon>Streptophyta</taxon>
        <taxon>Embryophyta</taxon>
        <taxon>Tracheophyta</taxon>
        <taxon>Spermatophyta</taxon>
        <taxon>Magnoliopsida</taxon>
        <taxon>eudicotyledons</taxon>
        <taxon>Gunneridae</taxon>
        <taxon>Pentapetalae</taxon>
        <taxon>rosids</taxon>
        <taxon>malvids</taxon>
        <taxon>Malvales</taxon>
        <taxon>Malvaceae</taxon>
        <taxon>Malvoideae</taxon>
        <taxon>Gossypium</taxon>
    </lineage>
</organism>
<comment type="similarity">
    <text evidence="2">Belongs to the PC-esterase family. TBL subfamily.</text>
</comment>
<dbReference type="PANTHER" id="PTHR32285:SF242">
    <property type="entry name" value="PMR5_CAS1P GDSL_SGNH-LIKE ACYL-ESTERASE FAMILY PROTEIN"/>
    <property type="match status" value="1"/>
</dbReference>
<evidence type="ECO:0000256" key="4">
    <source>
        <dbReference type="ARBA" id="ARBA00022968"/>
    </source>
</evidence>
<dbReference type="GO" id="GO:0016413">
    <property type="term" value="F:O-acetyltransferase activity"/>
    <property type="evidence" value="ECO:0007669"/>
    <property type="project" value="InterPro"/>
</dbReference>
<evidence type="ECO:0000259" key="9">
    <source>
        <dbReference type="Pfam" id="PF13839"/>
    </source>
</evidence>
<keyword evidence="6 8" id="KW-0472">Membrane</keyword>
<evidence type="ECO:0000256" key="6">
    <source>
        <dbReference type="ARBA" id="ARBA00023136"/>
    </source>
</evidence>
<dbReference type="GO" id="GO:0016020">
    <property type="term" value="C:membrane"/>
    <property type="evidence" value="ECO:0007669"/>
    <property type="project" value="UniProtKB-SubCell"/>
</dbReference>
<gene>
    <name evidence="11" type="ORF">ES332_A10G217600v1</name>
</gene>